<dbReference type="InterPro" id="IPR049730">
    <property type="entry name" value="SNF2/RAD54-like_C"/>
</dbReference>
<dbReference type="GO" id="GO:0005524">
    <property type="term" value="F:ATP binding"/>
    <property type="evidence" value="ECO:0007669"/>
    <property type="project" value="InterPro"/>
</dbReference>
<dbReference type="InterPro" id="IPR038718">
    <property type="entry name" value="SNF2-like_sf"/>
</dbReference>
<dbReference type="InterPro" id="IPR027417">
    <property type="entry name" value="P-loop_NTPase"/>
</dbReference>
<keyword evidence="2" id="KW-0863">Zinc-finger</keyword>
<feature type="domain" description="SWIM-type" evidence="4">
    <location>
        <begin position="68"/>
        <end position="107"/>
    </location>
</feature>
<dbReference type="PANTHER" id="PTHR10799">
    <property type="entry name" value="SNF2/RAD54 HELICASE FAMILY"/>
    <property type="match status" value="1"/>
</dbReference>
<accession>A0A370GQ77</accession>
<evidence type="ECO:0000259" key="5">
    <source>
        <dbReference type="PROSITE" id="PS51192"/>
    </source>
</evidence>
<dbReference type="PROSITE" id="PS51194">
    <property type="entry name" value="HELICASE_CTER"/>
    <property type="match status" value="1"/>
</dbReference>
<sequence>MRKSTEYSRFPPEGEKALKIRLNEKIIKERCGTVSFKRGEAFYRSNKVTMTNVSPQSCEAVVSGGEDFLVKVEREPKGDFRAECSCPSLASFDRDCQHIAAVLLSIFHQNKKNAPVAGAPAEFLRNDMADQWISLFDNKPRRTSGRQNHFEDRAVLDIEFTCRVLPVEGESPLLGISLNIEGMPVREIRSLLSAIQRLQPAQISESFIYTPDLHCFSNEDDSVIQLLIQCASDNHASKQAREDRDLSILMLTPSIWSQLLPKLIHVPSAAVEYDGVRFNELTISDEPPSLRFVLSPRGNSGFELNVYGLSRLILLPAYQTVIFEGVLFLFEKEEGTRLHYLKQMLEKTQSNTLPIANEQVGFFMEKVLPGLKKWGRVDIDESIAGKWKKASLLAKLYLDRVGGRLLAGLEFHYENVIINPLENKETKASSWLIRDAEKEEVIMSLMDEFFGKTEEGYFLHNEEIEYEFLTYIVPKLQKMASVYATTAVRTRLFRGNAKPRIRIKAQKDRINWLDFKFEMDGFSDQNIKELLSALEEKRKYYRLPNGSLFSLETREMQEINRFLNYLPDEAGDLSDGFELPLTRSLGLLDTVDEEGLFRFDDSFKEFLENLKNPGSIAFEVPGALQNVLRDYQTKGYHWMKTLAFYGFGGILADDMGLGKTIQTIAYLLSEVEIIRGKQLPALIVCPSSVTYNWLSELTRFAPDLEAIVLDGSKKDRVNLQKDLKGIDIIITSYPLLRSDVKWYEQQTFHSVFFDEAQAFKNPGTQTARTVKKIQANHRFALTGTPIENAAEELWSIFYVVFPELLGDLKEFSNLPRKSIAKRIRPFVLRRLKEDVLAELPEKVEMEDSIELLEDQKKLYAAYLAKLRHDALKHLDKNTLRKNKIKILAGLTRLRQICCHPALFVDGYNGRSGKFDHLMKVVEESRHAGRRVLVFSQFTKMLNLIGSELTERGLDYFYLDGQTPPGERVERCSRFNQGERDFFLISMKAGGTGLNLTGADTVILYDTWWNPAVEEQAADRAHRMGQKNTVQVIKLVARGTIEEKMNELQEKKKNIIEEIIEQNGESSGTLTEKDIREILNI</sequence>
<keyword evidence="8" id="KW-1185">Reference proteome</keyword>
<dbReference type="InterPro" id="IPR013663">
    <property type="entry name" value="Helicase_SWF/SNF/SWI_bac"/>
</dbReference>
<dbReference type="Pfam" id="PF00176">
    <property type="entry name" value="SNF2-rel_dom"/>
    <property type="match status" value="1"/>
</dbReference>
<evidence type="ECO:0000256" key="3">
    <source>
        <dbReference type="SAM" id="Coils"/>
    </source>
</evidence>
<dbReference type="Proteomes" id="UP000255326">
    <property type="component" value="Unassembled WGS sequence"/>
</dbReference>
<dbReference type="Gene3D" id="3.40.50.300">
    <property type="entry name" value="P-loop containing nucleotide triphosphate hydrolases"/>
    <property type="match status" value="1"/>
</dbReference>
<dbReference type="PROSITE" id="PS51192">
    <property type="entry name" value="HELICASE_ATP_BIND_1"/>
    <property type="match status" value="1"/>
</dbReference>
<dbReference type="CDD" id="cd18793">
    <property type="entry name" value="SF2_C_SNF"/>
    <property type="match status" value="1"/>
</dbReference>
<reference evidence="7 8" key="1">
    <citation type="submission" date="2018-07" db="EMBL/GenBank/DDBJ databases">
        <title>Genomic Encyclopedia of Type Strains, Phase IV (KMG-IV): sequencing the most valuable type-strain genomes for metagenomic binning, comparative biology and taxonomic classification.</title>
        <authorList>
            <person name="Goeker M."/>
        </authorList>
    </citation>
    <scope>NUCLEOTIDE SEQUENCE [LARGE SCALE GENOMIC DNA]</scope>
    <source>
        <strain evidence="7 8">DSM 25281</strain>
    </source>
</reference>
<dbReference type="GO" id="GO:0016787">
    <property type="term" value="F:hydrolase activity"/>
    <property type="evidence" value="ECO:0007669"/>
    <property type="project" value="UniProtKB-KW"/>
</dbReference>
<evidence type="ECO:0000256" key="1">
    <source>
        <dbReference type="ARBA" id="ARBA00022801"/>
    </source>
</evidence>
<dbReference type="AlphaFoldDB" id="A0A370GQ77"/>
<feature type="coiled-coil region" evidence="3">
    <location>
        <begin position="1037"/>
        <end position="1064"/>
    </location>
</feature>
<dbReference type="CDD" id="cd18012">
    <property type="entry name" value="DEXQc_arch_SWI2_SNF2"/>
    <property type="match status" value="1"/>
</dbReference>
<feature type="domain" description="Helicase C-terminal" evidence="6">
    <location>
        <begin position="913"/>
        <end position="1075"/>
    </location>
</feature>
<keyword evidence="7" id="KW-0347">Helicase</keyword>
<dbReference type="SMART" id="SM00490">
    <property type="entry name" value="HELICc"/>
    <property type="match status" value="1"/>
</dbReference>
<evidence type="ECO:0000259" key="4">
    <source>
        <dbReference type="PROSITE" id="PS50966"/>
    </source>
</evidence>
<name>A0A370GQ77_9BACI</name>
<dbReference type="Pfam" id="PF00271">
    <property type="entry name" value="Helicase_C"/>
    <property type="match status" value="1"/>
</dbReference>
<dbReference type="Pfam" id="PF04434">
    <property type="entry name" value="SWIM"/>
    <property type="match status" value="1"/>
</dbReference>
<keyword evidence="2" id="KW-0479">Metal-binding</keyword>
<dbReference type="Pfam" id="PF08455">
    <property type="entry name" value="SNF2_assoc"/>
    <property type="match status" value="1"/>
</dbReference>
<dbReference type="GO" id="GO:0004386">
    <property type="term" value="F:helicase activity"/>
    <property type="evidence" value="ECO:0007669"/>
    <property type="project" value="UniProtKB-KW"/>
</dbReference>
<dbReference type="InterPro" id="IPR007527">
    <property type="entry name" value="Znf_SWIM"/>
</dbReference>
<dbReference type="SUPFAM" id="SSF52540">
    <property type="entry name" value="P-loop containing nucleoside triphosphate hydrolases"/>
    <property type="match status" value="2"/>
</dbReference>
<evidence type="ECO:0000313" key="7">
    <source>
        <dbReference type="EMBL" id="RDI45878.1"/>
    </source>
</evidence>
<dbReference type="GO" id="GO:0008270">
    <property type="term" value="F:zinc ion binding"/>
    <property type="evidence" value="ECO:0007669"/>
    <property type="project" value="UniProtKB-KW"/>
</dbReference>
<dbReference type="SMART" id="SM00487">
    <property type="entry name" value="DEXDc"/>
    <property type="match status" value="1"/>
</dbReference>
<keyword evidence="1" id="KW-0378">Hydrolase</keyword>
<dbReference type="PROSITE" id="PS50966">
    <property type="entry name" value="ZF_SWIM"/>
    <property type="match status" value="1"/>
</dbReference>
<comment type="caution">
    <text evidence="7">The sequence shown here is derived from an EMBL/GenBank/DDBJ whole genome shotgun (WGS) entry which is preliminary data.</text>
</comment>
<organism evidence="7 8">
    <name type="scientific">Falsibacillus pallidus</name>
    <dbReference type="NCBI Taxonomy" id="493781"/>
    <lineage>
        <taxon>Bacteria</taxon>
        <taxon>Bacillati</taxon>
        <taxon>Bacillota</taxon>
        <taxon>Bacilli</taxon>
        <taxon>Bacillales</taxon>
        <taxon>Bacillaceae</taxon>
        <taxon>Falsibacillus</taxon>
    </lineage>
</organism>
<dbReference type="InterPro" id="IPR014001">
    <property type="entry name" value="Helicase_ATP-bd"/>
</dbReference>
<protein>
    <submittedName>
        <fullName evidence="7">SNF2 family DNA or RNA helicase</fullName>
    </submittedName>
</protein>
<dbReference type="Gene3D" id="3.40.50.10810">
    <property type="entry name" value="Tandem AAA-ATPase domain"/>
    <property type="match status" value="1"/>
</dbReference>
<keyword evidence="2" id="KW-0862">Zinc</keyword>
<dbReference type="InterPro" id="IPR000330">
    <property type="entry name" value="SNF2_N"/>
</dbReference>
<keyword evidence="3" id="KW-0175">Coiled coil</keyword>
<dbReference type="FunFam" id="3.40.50.300:FF:000533">
    <property type="entry name" value="Helicase, Snf2 family"/>
    <property type="match status" value="1"/>
</dbReference>
<feature type="domain" description="Helicase ATP-binding" evidence="5">
    <location>
        <begin position="640"/>
        <end position="803"/>
    </location>
</feature>
<gene>
    <name evidence="7" type="ORF">DFR59_102513</name>
</gene>
<evidence type="ECO:0000259" key="6">
    <source>
        <dbReference type="PROSITE" id="PS51194"/>
    </source>
</evidence>
<keyword evidence="7" id="KW-0547">Nucleotide-binding</keyword>
<evidence type="ECO:0000256" key="2">
    <source>
        <dbReference type="PROSITE-ProRule" id="PRU00325"/>
    </source>
</evidence>
<dbReference type="EMBL" id="QQAY01000002">
    <property type="protein sequence ID" value="RDI45878.1"/>
    <property type="molecule type" value="Genomic_DNA"/>
</dbReference>
<evidence type="ECO:0000313" key="8">
    <source>
        <dbReference type="Proteomes" id="UP000255326"/>
    </source>
</evidence>
<keyword evidence="7" id="KW-0067">ATP-binding</keyword>
<dbReference type="InterPro" id="IPR001650">
    <property type="entry name" value="Helicase_C-like"/>
</dbReference>
<proteinExistence type="predicted"/>